<keyword evidence="2" id="KW-1185">Reference proteome</keyword>
<comment type="caution">
    <text evidence="1">The sequence shown here is derived from an EMBL/GenBank/DDBJ whole genome shotgun (WGS) entry which is preliminary data.</text>
</comment>
<dbReference type="EMBL" id="BOQP01000009">
    <property type="protein sequence ID" value="GIM71229.1"/>
    <property type="molecule type" value="Genomic_DNA"/>
</dbReference>
<protein>
    <recommendedName>
        <fullName evidence="3">Transcriptional regulator</fullName>
    </recommendedName>
</protein>
<name>A0A919VM27_9ACTN</name>
<reference evidence="1" key="1">
    <citation type="submission" date="2021-03" db="EMBL/GenBank/DDBJ databases">
        <title>Whole genome shotgun sequence of Actinoplanes consettensis NBRC 14913.</title>
        <authorList>
            <person name="Komaki H."/>
            <person name="Tamura T."/>
        </authorList>
    </citation>
    <scope>NUCLEOTIDE SEQUENCE</scope>
    <source>
        <strain evidence="1">NBRC 14913</strain>
    </source>
</reference>
<proteinExistence type="predicted"/>
<dbReference type="AlphaFoldDB" id="A0A919VM27"/>
<accession>A0A919VM27</accession>
<sequence>MGSRNALGEFLRARRELVRPEDVGLRTTGLLLVVYHAAPGTPSAAALDKLAATAVIRYDE</sequence>
<dbReference type="RefSeq" id="WP_212997328.1">
    <property type="nucleotide sequence ID" value="NZ_BAAATW010000025.1"/>
</dbReference>
<organism evidence="1 2">
    <name type="scientific">Winogradskya consettensis</name>
    <dbReference type="NCBI Taxonomy" id="113560"/>
    <lineage>
        <taxon>Bacteria</taxon>
        <taxon>Bacillati</taxon>
        <taxon>Actinomycetota</taxon>
        <taxon>Actinomycetes</taxon>
        <taxon>Micromonosporales</taxon>
        <taxon>Micromonosporaceae</taxon>
        <taxon>Winogradskya</taxon>
    </lineage>
</organism>
<dbReference type="Proteomes" id="UP000680865">
    <property type="component" value="Unassembled WGS sequence"/>
</dbReference>
<evidence type="ECO:0000313" key="1">
    <source>
        <dbReference type="EMBL" id="GIM71229.1"/>
    </source>
</evidence>
<evidence type="ECO:0000313" key="2">
    <source>
        <dbReference type="Proteomes" id="UP000680865"/>
    </source>
</evidence>
<gene>
    <name evidence="1" type="ORF">Aco04nite_24260</name>
</gene>
<evidence type="ECO:0008006" key="3">
    <source>
        <dbReference type="Google" id="ProtNLM"/>
    </source>
</evidence>